<keyword evidence="9 18" id="KW-0999">Mitochondrion inner membrane</keyword>
<dbReference type="PANTHER" id="PTHR46552:SF1">
    <property type="entry name" value="NADH-UBIQUINONE OXIDOREDUCTASE CHAIN 2"/>
    <property type="match status" value="1"/>
</dbReference>
<dbReference type="GO" id="GO:0005743">
    <property type="term" value="C:mitochondrial inner membrane"/>
    <property type="evidence" value="ECO:0007669"/>
    <property type="project" value="UniProtKB-SubCell"/>
</dbReference>
<evidence type="ECO:0000256" key="14">
    <source>
        <dbReference type="ARBA" id="ARBA00023075"/>
    </source>
</evidence>
<keyword evidence="13 18" id="KW-0520">NAD</keyword>
<comment type="caution">
    <text evidence="18">Lacks conserved residue(s) required for the propagation of feature annotation.</text>
</comment>
<proteinExistence type="inferred from homology"/>
<feature type="transmembrane region" description="Helical" evidence="18">
    <location>
        <begin position="187"/>
        <end position="206"/>
    </location>
</feature>
<evidence type="ECO:0000259" key="19">
    <source>
        <dbReference type="Pfam" id="PF00361"/>
    </source>
</evidence>
<keyword evidence="14 18" id="KW-0830">Ubiquinone</keyword>
<evidence type="ECO:0000256" key="1">
    <source>
        <dbReference type="ARBA" id="ARBA00003257"/>
    </source>
</evidence>
<evidence type="ECO:0000256" key="3">
    <source>
        <dbReference type="ARBA" id="ARBA00007012"/>
    </source>
</evidence>
<dbReference type="InterPro" id="IPR003917">
    <property type="entry name" value="NADH_UbQ_OxRdtase_chain2"/>
</dbReference>
<evidence type="ECO:0000256" key="15">
    <source>
        <dbReference type="ARBA" id="ARBA00023128"/>
    </source>
</evidence>
<evidence type="ECO:0000256" key="17">
    <source>
        <dbReference type="ARBA" id="ARBA00049551"/>
    </source>
</evidence>
<organism evidence="20">
    <name type="scientific">Hemisphaerius rufovarius</name>
    <dbReference type="NCBI Taxonomy" id="1897809"/>
    <lineage>
        <taxon>Eukaryota</taxon>
        <taxon>Metazoa</taxon>
        <taxon>Ecdysozoa</taxon>
        <taxon>Arthropoda</taxon>
        <taxon>Hexapoda</taxon>
        <taxon>Insecta</taxon>
        <taxon>Pterygota</taxon>
        <taxon>Neoptera</taxon>
        <taxon>Paraneoptera</taxon>
        <taxon>Hemiptera</taxon>
        <taxon>Auchenorrhyncha</taxon>
        <taxon>Fulgoroidea</taxon>
        <taxon>Issidae</taxon>
        <taxon>Hemisphaeriinae</taxon>
        <taxon>Hemisphaerius</taxon>
    </lineage>
</organism>
<keyword evidence="8 18" id="KW-0812">Transmembrane</keyword>
<evidence type="ECO:0000256" key="8">
    <source>
        <dbReference type="ARBA" id="ARBA00022692"/>
    </source>
</evidence>
<evidence type="ECO:0000256" key="9">
    <source>
        <dbReference type="ARBA" id="ARBA00022792"/>
    </source>
</evidence>
<dbReference type="EC" id="7.1.1.2" evidence="4 18"/>
<dbReference type="InterPro" id="IPR050175">
    <property type="entry name" value="Complex_I_Subunit_2"/>
</dbReference>
<sequence length="320" mass="36825">MKINSSKKLFLSTMIMSTIMMISSNNMLMMWVSMEINMIAFLPMMTKSKKLKDQPMKYFIVQSVSSSIMLMSIMINSTMETAPGFSIMLMTSMLMKTGMMPFHLWLPNIMEKLSWENCMIISTIQKIPPTIIITQLISLKMMLMSMMLSSVMAPITALKQLSTKKIMAYSSISNSSWMILSMYNSKQLFWLFMLIYSMLTMSIMNKMKMNNIMYTNQMSSMNKMTKLSMTISILSLSGIPPLLGFLPKWIILQNSIEMTMILTITLVISSTISSFIYMKMSSTMMMMKSATKKNKKEKNMKNYDLILNTMGIPMMMSMKF</sequence>
<keyword evidence="7 18" id="KW-0679">Respiratory chain</keyword>
<keyword evidence="6" id="KW-0813">Transport</keyword>
<geneLocation type="mitochondrion" evidence="20"/>
<evidence type="ECO:0000256" key="10">
    <source>
        <dbReference type="ARBA" id="ARBA00022967"/>
    </source>
</evidence>
<gene>
    <name evidence="20" type="primary">ND2</name>
</gene>
<comment type="similarity">
    <text evidence="3 18">Belongs to the complex I subunit 2 family.</text>
</comment>
<keyword evidence="15 18" id="KW-0496">Mitochondrion</keyword>
<dbReference type="AlphaFoldDB" id="A0A6M4AHF5"/>
<keyword evidence="11 18" id="KW-0249">Electron transport</keyword>
<evidence type="ECO:0000256" key="11">
    <source>
        <dbReference type="ARBA" id="ARBA00022982"/>
    </source>
</evidence>
<evidence type="ECO:0000256" key="2">
    <source>
        <dbReference type="ARBA" id="ARBA00004448"/>
    </source>
</evidence>
<dbReference type="GO" id="GO:0008137">
    <property type="term" value="F:NADH dehydrogenase (ubiquinone) activity"/>
    <property type="evidence" value="ECO:0007669"/>
    <property type="project" value="UniProtKB-EC"/>
</dbReference>
<feature type="domain" description="NADH:quinone oxidoreductase/Mrp antiporter transmembrane" evidence="19">
    <location>
        <begin position="85"/>
        <end position="273"/>
    </location>
</feature>
<dbReference type="EMBL" id="MT210096">
    <property type="protein sequence ID" value="QJQ26919.1"/>
    <property type="molecule type" value="Genomic_DNA"/>
</dbReference>
<feature type="transmembrane region" description="Helical" evidence="18">
    <location>
        <begin position="227"/>
        <end position="246"/>
    </location>
</feature>
<accession>A0A6M4AHF5</accession>
<feature type="domain" description="NADH:quinone oxidoreductase/Mrp antiporter transmembrane" evidence="19">
    <location>
        <begin position="24"/>
        <end position="76"/>
    </location>
</feature>
<dbReference type="GO" id="GO:0006120">
    <property type="term" value="P:mitochondrial electron transport, NADH to ubiquinone"/>
    <property type="evidence" value="ECO:0007669"/>
    <property type="project" value="InterPro"/>
</dbReference>
<name>A0A6M4AHF5_9HEMI</name>
<evidence type="ECO:0000256" key="18">
    <source>
        <dbReference type="RuleBase" id="RU003403"/>
    </source>
</evidence>
<evidence type="ECO:0000256" key="4">
    <source>
        <dbReference type="ARBA" id="ARBA00012944"/>
    </source>
</evidence>
<evidence type="ECO:0000256" key="12">
    <source>
        <dbReference type="ARBA" id="ARBA00022989"/>
    </source>
</evidence>
<evidence type="ECO:0000256" key="16">
    <source>
        <dbReference type="ARBA" id="ARBA00023136"/>
    </source>
</evidence>
<keyword evidence="16 18" id="KW-0472">Membrane</keyword>
<comment type="catalytic activity">
    <reaction evidence="17 18">
        <text>a ubiquinone + NADH + 5 H(+)(in) = a ubiquinol + NAD(+) + 4 H(+)(out)</text>
        <dbReference type="Rhea" id="RHEA:29091"/>
        <dbReference type="Rhea" id="RHEA-COMP:9565"/>
        <dbReference type="Rhea" id="RHEA-COMP:9566"/>
        <dbReference type="ChEBI" id="CHEBI:15378"/>
        <dbReference type="ChEBI" id="CHEBI:16389"/>
        <dbReference type="ChEBI" id="CHEBI:17976"/>
        <dbReference type="ChEBI" id="CHEBI:57540"/>
        <dbReference type="ChEBI" id="CHEBI:57945"/>
        <dbReference type="EC" id="7.1.1.2"/>
    </reaction>
</comment>
<evidence type="ECO:0000256" key="7">
    <source>
        <dbReference type="ARBA" id="ARBA00022660"/>
    </source>
</evidence>
<dbReference type="Pfam" id="PF00361">
    <property type="entry name" value="Proton_antipo_M"/>
    <property type="match status" value="2"/>
</dbReference>
<evidence type="ECO:0000256" key="5">
    <source>
        <dbReference type="ARBA" id="ARBA00021008"/>
    </source>
</evidence>
<dbReference type="PRINTS" id="PR01436">
    <property type="entry name" value="NADHDHGNASE2"/>
</dbReference>
<evidence type="ECO:0000313" key="20">
    <source>
        <dbReference type="EMBL" id="QJQ26919.1"/>
    </source>
</evidence>
<comment type="function">
    <text evidence="1">Core subunit of the mitochondrial membrane respiratory chain NADH dehydrogenase (Complex I) that is believed to belong to the minimal assembly required for catalysis. Complex I functions in the transfer of electrons from NADH to the respiratory chain. The immediate electron acceptor for the enzyme is believed to be ubiquinone.</text>
</comment>
<evidence type="ECO:0000256" key="13">
    <source>
        <dbReference type="ARBA" id="ARBA00023027"/>
    </source>
</evidence>
<protein>
    <recommendedName>
        <fullName evidence="5 18">NADH-ubiquinone oxidoreductase chain 2</fullName>
        <ecNumber evidence="4 18">7.1.1.2</ecNumber>
    </recommendedName>
</protein>
<dbReference type="PANTHER" id="PTHR46552">
    <property type="entry name" value="NADH-UBIQUINONE OXIDOREDUCTASE CHAIN 2"/>
    <property type="match status" value="1"/>
</dbReference>
<reference evidence="20" key="1">
    <citation type="submission" date="2020-03" db="EMBL/GenBank/DDBJ databases">
        <authorList>
            <person name="Yang L.J."/>
        </authorList>
    </citation>
    <scope>NUCLEOTIDE SEQUENCE</scope>
</reference>
<feature type="transmembrane region" description="Helical" evidence="18">
    <location>
        <begin position="258"/>
        <end position="278"/>
    </location>
</feature>
<keyword evidence="12 18" id="KW-1133">Transmembrane helix</keyword>
<dbReference type="InterPro" id="IPR001750">
    <property type="entry name" value="ND/Mrp_TM"/>
</dbReference>
<comment type="subcellular location">
    <subcellularLocation>
        <location evidence="2 18">Mitochondrion inner membrane</location>
        <topology evidence="2 18">Multi-pass membrane protein</topology>
    </subcellularLocation>
</comment>
<evidence type="ECO:0000256" key="6">
    <source>
        <dbReference type="ARBA" id="ARBA00022448"/>
    </source>
</evidence>
<comment type="function">
    <text evidence="18">Core subunit of the mitochondrial membrane respiratory chain NADH dehydrogenase (Complex I) which catalyzes electron transfer from NADH through the respiratory chain, using ubiquinone as an electron acceptor. Essential for the catalytic activity and assembly of complex I.</text>
</comment>
<keyword evidence="10 18" id="KW-1278">Translocase</keyword>